<organism evidence="3 4">
    <name type="scientific">Anoxynatronum sibiricum</name>
    <dbReference type="NCBI Taxonomy" id="210623"/>
    <lineage>
        <taxon>Bacteria</taxon>
        <taxon>Bacillati</taxon>
        <taxon>Bacillota</taxon>
        <taxon>Clostridia</taxon>
        <taxon>Eubacteriales</taxon>
        <taxon>Clostridiaceae</taxon>
        <taxon>Anoxynatronum</taxon>
    </lineage>
</organism>
<evidence type="ECO:0000256" key="2">
    <source>
        <dbReference type="SAM" id="Phobius"/>
    </source>
</evidence>
<feature type="transmembrane region" description="Helical" evidence="2">
    <location>
        <begin position="95"/>
        <end position="116"/>
    </location>
</feature>
<accession>A0ABU9VXH8</accession>
<keyword evidence="1" id="KW-0813">Transport</keyword>
<dbReference type="Proteomes" id="UP001407405">
    <property type="component" value="Unassembled WGS sequence"/>
</dbReference>
<feature type="transmembrane region" description="Helical" evidence="2">
    <location>
        <begin position="259"/>
        <end position="281"/>
    </location>
</feature>
<sequence length="310" mass="34467">MNQVITQMIPVILLMAIGKWMGTRNLFSAKAIEDLKGFVMNVTLPAVLFLSFLMLEFRREYLLLILLMTGIQFLFFAAGHGAARLPGVSHPLIPFLSSGAAFGFIGIPFFLAVYGIEELGKYAILGVGHELYIWFFLFPWMRMQAGAKGITFKEILQVAKSPTILSIVFGMLMNQLNMAAWAAGSSLLSGILLTIEHLAGLTTPLILLMVGYSITFHGYLMKDSLKLVLVRMSIIFSIGYAVKWLIIDRFIAADPVFDHAYFTFLVLPPPLVVPMFIDLFGNKRHTEIVSNTLMLHIVASVGVYLLVVLL</sequence>
<feature type="transmembrane region" description="Helical" evidence="2">
    <location>
        <begin position="35"/>
        <end position="55"/>
    </location>
</feature>
<feature type="transmembrane region" description="Helical" evidence="2">
    <location>
        <begin position="61"/>
        <end position="83"/>
    </location>
</feature>
<feature type="transmembrane region" description="Helical" evidence="2">
    <location>
        <begin position="6"/>
        <end position="23"/>
    </location>
</feature>
<dbReference type="PANTHER" id="PTHR36838">
    <property type="entry name" value="AUXIN EFFLUX CARRIER FAMILY PROTEIN"/>
    <property type="match status" value="1"/>
</dbReference>
<keyword evidence="2" id="KW-1133">Transmembrane helix</keyword>
<protein>
    <submittedName>
        <fullName evidence="3">Uncharacterized protein</fullName>
    </submittedName>
</protein>
<evidence type="ECO:0000256" key="1">
    <source>
        <dbReference type="ARBA" id="ARBA00022448"/>
    </source>
</evidence>
<gene>
    <name evidence="3" type="ORF">AAIG11_14490</name>
</gene>
<keyword evidence="2" id="KW-0812">Transmembrane</keyword>
<dbReference type="RefSeq" id="WP_343186976.1">
    <property type="nucleotide sequence ID" value="NZ_JBCITM010000019.1"/>
</dbReference>
<reference evidence="3 4" key="1">
    <citation type="submission" date="2024-04" db="EMBL/GenBank/DDBJ databases">
        <title>Genome sequencing and metabolic network reconstruction of aminoacids and betaine degradation by Anoxynatronum sibiricum.</title>
        <authorList>
            <person name="Detkova E.N."/>
            <person name="Boltjanskaja Y.V."/>
            <person name="Mardanov A.V."/>
            <person name="Kevbrin V."/>
        </authorList>
    </citation>
    <scope>NUCLEOTIDE SEQUENCE [LARGE SCALE GENOMIC DNA]</scope>
    <source>
        <strain evidence="3 4">Z-7981</strain>
    </source>
</reference>
<name>A0ABU9VXH8_9CLOT</name>
<dbReference type="PANTHER" id="PTHR36838:SF3">
    <property type="entry name" value="TRANSPORTER AUXIN EFFLUX CARRIER EC FAMILY"/>
    <property type="match status" value="1"/>
</dbReference>
<feature type="transmembrane region" description="Helical" evidence="2">
    <location>
        <begin position="195"/>
        <end position="216"/>
    </location>
</feature>
<feature type="transmembrane region" description="Helical" evidence="2">
    <location>
        <begin position="122"/>
        <end position="141"/>
    </location>
</feature>
<feature type="transmembrane region" description="Helical" evidence="2">
    <location>
        <begin position="228"/>
        <end position="247"/>
    </location>
</feature>
<evidence type="ECO:0000313" key="4">
    <source>
        <dbReference type="Proteomes" id="UP001407405"/>
    </source>
</evidence>
<feature type="transmembrane region" description="Helical" evidence="2">
    <location>
        <begin position="288"/>
        <end position="309"/>
    </location>
</feature>
<dbReference type="EMBL" id="JBCITM010000019">
    <property type="protein sequence ID" value="MEN1761693.1"/>
    <property type="molecule type" value="Genomic_DNA"/>
</dbReference>
<keyword evidence="4" id="KW-1185">Reference proteome</keyword>
<feature type="transmembrane region" description="Helical" evidence="2">
    <location>
        <begin position="162"/>
        <end position="183"/>
    </location>
</feature>
<keyword evidence="2" id="KW-0472">Membrane</keyword>
<evidence type="ECO:0000313" key="3">
    <source>
        <dbReference type="EMBL" id="MEN1761693.1"/>
    </source>
</evidence>
<proteinExistence type="predicted"/>
<comment type="caution">
    <text evidence="3">The sequence shown here is derived from an EMBL/GenBank/DDBJ whole genome shotgun (WGS) entry which is preliminary data.</text>
</comment>